<reference evidence="17 18" key="1">
    <citation type="submission" date="2024-06" db="EMBL/GenBank/DDBJ databases">
        <authorList>
            <person name="Pan Q."/>
            <person name="Wen M."/>
            <person name="Jouanno E."/>
            <person name="Zahm M."/>
            <person name="Klopp C."/>
            <person name="Cabau C."/>
            <person name="Louis A."/>
            <person name="Berthelot C."/>
            <person name="Parey E."/>
            <person name="Roest Crollius H."/>
            <person name="Montfort J."/>
            <person name="Robinson-Rechavi M."/>
            <person name="Bouchez O."/>
            <person name="Lampietro C."/>
            <person name="Lopez Roques C."/>
            <person name="Donnadieu C."/>
            <person name="Postlethwait J."/>
            <person name="Bobe J."/>
            <person name="Verreycken H."/>
            <person name="Guiguen Y."/>
        </authorList>
    </citation>
    <scope>NUCLEOTIDE SEQUENCE [LARGE SCALE GENOMIC DNA]</scope>
    <source>
        <strain evidence="17">Up_M1</strain>
        <tissue evidence="17">Testis</tissue>
    </source>
</reference>
<keyword evidence="18" id="KW-1185">Reference proteome</keyword>
<dbReference type="InterPro" id="IPR048821">
    <property type="entry name" value="PDE12-like_N"/>
</dbReference>
<evidence type="ECO:0000256" key="14">
    <source>
        <dbReference type="ARBA" id="ARBA00083541"/>
    </source>
</evidence>
<keyword evidence="7" id="KW-0479">Metal-binding</keyword>
<evidence type="ECO:0000256" key="10">
    <source>
        <dbReference type="ARBA" id="ARBA00022842"/>
    </source>
</evidence>
<keyword evidence="6" id="KW-0540">Nuclease</keyword>
<accession>A0ABD0Y0E0</accession>
<name>A0ABD0Y0E0_UMBPY</name>
<dbReference type="Pfam" id="PF03372">
    <property type="entry name" value="Exo_endo_phos"/>
    <property type="match status" value="1"/>
</dbReference>
<dbReference type="AlphaFoldDB" id="A0ABD0Y0E0"/>
<comment type="subcellular location">
    <subcellularLocation>
        <location evidence="2">Mitochondrion matrix</location>
    </subcellularLocation>
</comment>
<dbReference type="Gene3D" id="3.60.10.10">
    <property type="entry name" value="Endonuclease/exonuclease/phosphatase"/>
    <property type="match status" value="1"/>
</dbReference>
<evidence type="ECO:0000256" key="7">
    <source>
        <dbReference type="ARBA" id="ARBA00022723"/>
    </source>
</evidence>
<dbReference type="SUPFAM" id="SSF56219">
    <property type="entry name" value="DNase I-like"/>
    <property type="match status" value="1"/>
</dbReference>
<dbReference type="PANTHER" id="PTHR12121">
    <property type="entry name" value="CARBON CATABOLITE REPRESSOR PROTEIN 4"/>
    <property type="match status" value="1"/>
</dbReference>
<feature type="domain" description="2',5'-phosphodiesterase 12-like N-terminal" evidence="16">
    <location>
        <begin position="114"/>
        <end position="214"/>
    </location>
</feature>
<dbReference type="Proteomes" id="UP001557470">
    <property type="component" value="Unassembled WGS sequence"/>
</dbReference>
<evidence type="ECO:0000313" key="17">
    <source>
        <dbReference type="EMBL" id="KAL1007841.1"/>
    </source>
</evidence>
<evidence type="ECO:0000256" key="12">
    <source>
        <dbReference type="ARBA" id="ARBA00023128"/>
    </source>
</evidence>
<organism evidence="17 18">
    <name type="scientific">Umbra pygmaea</name>
    <name type="common">Eastern mudminnow</name>
    <dbReference type="NCBI Taxonomy" id="75934"/>
    <lineage>
        <taxon>Eukaryota</taxon>
        <taxon>Metazoa</taxon>
        <taxon>Chordata</taxon>
        <taxon>Craniata</taxon>
        <taxon>Vertebrata</taxon>
        <taxon>Euteleostomi</taxon>
        <taxon>Actinopterygii</taxon>
        <taxon>Neopterygii</taxon>
        <taxon>Teleostei</taxon>
        <taxon>Protacanthopterygii</taxon>
        <taxon>Esociformes</taxon>
        <taxon>Umbridae</taxon>
        <taxon>Umbra</taxon>
    </lineage>
</organism>
<comment type="cofactor">
    <cofactor evidence="1">
        <name>Mg(2+)</name>
        <dbReference type="ChEBI" id="CHEBI:18420"/>
    </cofactor>
</comment>
<keyword evidence="12" id="KW-0496">Mitochondrion</keyword>
<keyword evidence="11" id="KW-0809">Transit peptide</keyword>
<dbReference type="GO" id="GO:0004535">
    <property type="term" value="F:poly(A)-specific ribonuclease activity"/>
    <property type="evidence" value="ECO:0007669"/>
    <property type="project" value="UniProtKB-ARBA"/>
</dbReference>
<evidence type="ECO:0000256" key="8">
    <source>
        <dbReference type="ARBA" id="ARBA00022801"/>
    </source>
</evidence>
<evidence type="ECO:0000259" key="15">
    <source>
        <dbReference type="Pfam" id="PF03372"/>
    </source>
</evidence>
<comment type="caution">
    <text evidence="17">The sequence shown here is derived from an EMBL/GenBank/DDBJ whole genome shotgun (WGS) entry which is preliminary data.</text>
</comment>
<evidence type="ECO:0000256" key="3">
    <source>
        <dbReference type="ARBA" id="ARBA00010774"/>
    </source>
</evidence>
<dbReference type="GO" id="GO:0006397">
    <property type="term" value="P:mRNA processing"/>
    <property type="evidence" value="ECO:0007669"/>
    <property type="project" value="UniProtKB-KW"/>
</dbReference>
<protein>
    <recommendedName>
        <fullName evidence="13">2',5'-phosphodiesterase 12</fullName>
    </recommendedName>
    <alternativeName>
        <fullName evidence="14">Mitochondrial deadenylase</fullName>
    </alternativeName>
</protein>
<comment type="similarity">
    <text evidence="3">Belongs to the CCR4/nocturin family.</text>
</comment>
<evidence type="ECO:0000256" key="11">
    <source>
        <dbReference type="ARBA" id="ARBA00022946"/>
    </source>
</evidence>
<keyword evidence="9" id="KW-0269">Exonuclease</keyword>
<dbReference type="Pfam" id="PF21171">
    <property type="entry name" value="PDE12-like_N"/>
    <property type="match status" value="1"/>
</dbReference>
<evidence type="ECO:0000256" key="13">
    <source>
        <dbReference type="ARBA" id="ARBA00072755"/>
    </source>
</evidence>
<dbReference type="InterPro" id="IPR005135">
    <property type="entry name" value="Endo/exonuclease/phosphatase"/>
</dbReference>
<proteinExistence type="inferred from homology"/>
<dbReference type="EMBL" id="JAGEUA010000002">
    <property type="protein sequence ID" value="KAL1007841.1"/>
    <property type="molecule type" value="Genomic_DNA"/>
</dbReference>
<gene>
    <name evidence="17" type="ORF">UPYG_G00092310</name>
</gene>
<evidence type="ECO:0000256" key="4">
    <source>
        <dbReference type="ARBA" id="ARBA00022553"/>
    </source>
</evidence>
<dbReference type="FunFam" id="3.60.10.10:FF:000018">
    <property type="entry name" value="2',5'-phosphodiesterase 12"/>
    <property type="match status" value="1"/>
</dbReference>
<dbReference type="InterPro" id="IPR036691">
    <property type="entry name" value="Endo/exonu/phosph_ase_sf"/>
</dbReference>
<feature type="domain" description="Endonuclease/exonuclease/phosphatase" evidence="15">
    <location>
        <begin position="242"/>
        <end position="544"/>
    </location>
</feature>
<evidence type="ECO:0000256" key="5">
    <source>
        <dbReference type="ARBA" id="ARBA00022664"/>
    </source>
</evidence>
<evidence type="ECO:0000256" key="9">
    <source>
        <dbReference type="ARBA" id="ARBA00022839"/>
    </source>
</evidence>
<evidence type="ECO:0000256" key="1">
    <source>
        <dbReference type="ARBA" id="ARBA00001946"/>
    </source>
</evidence>
<evidence type="ECO:0000313" key="18">
    <source>
        <dbReference type="Proteomes" id="UP001557470"/>
    </source>
</evidence>
<evidence type="ECO:0000259" key="16">
    <source>
        <dbReference type="Pfam" id="PF21171"/>
    </source>
</evidence>
<keyword evidence="10" id="KW-0460">Magnesium</keyword>
<dbReference type="InterPro" id="IPR050410">
    <property type="entry name" value="CCR4/nocturin_mRNA_transcr"/>
</dbReference>
<keyword evidence="8" id="KW-0378">Hydrolase</keyword>
<keyword evidence="4" id="KW-0597">Phosphoprotein</keyword>
<dbReference type="GO" id="GO:0046872">
    <property type="term" value="F:metal ion binding"/>
    <property type="evidence" value="ECO:0007669"/>
    <property type="project" value="UniProtKB-KW"/>
</dbReference>
<dbReference type="PANTHER" id="PTHR12121:SF37">
    <property type="entry name" value="2',5'-PHOSPHODIESTERASE 12"/>
    <property type="match status" value="1"/>
</dbReference>
<dbReference type="GO" id="GO:0005759">
    <property type="term" value="C:mitochondrial matrix"/>
    <property type="evidence" value="ECO:0007669"/>
    <property type="project" value="UniProtKB-SubCell"/>
</dbReference>
<keyword evidence="5" id="KW-0507">mRNA processing</keyword>
<sequence length="558" mass="61856">MKMDRAVVRCVPWETKLTISFVLDGSHKHMLRDQTEELGKALARIAKNLIKGQGKAKKSKKNKGTPTEPPETAAAVKLYYNGDFVAEDATNSDAWQDGAVLHVGTSKYAVERNPPTLITAELPASVLAGFPVCPKLEVEFGHLNDCLFKWFKTNRATEGDERDEGEDGWIEVGKGQVFIPSNMDIGCKLKLTCKPGDGKRFGMDRELVTMGTVEAGPGTCTFDNRHMYTNKMTDDSTIRVVSYNILADVYAQTDLSKTVLYPYCAPYALELDYRQSLIKKELAGYNADIICLQEVDKNVFSDSLCPALDAFGFDGVFRIKEKQHEGLATYYRRSKLKLLSQHDIMLSEALLSDPTHEELLEKVNSCPVLKEKVVQRSTTLQVSVLQHQHDPAKTVFVANTHLYWHPKGGNVRLIQMSVALKHLQHVISQTHPDASLLFSGDFNSTPSSGVFQLLSQGVLPSTHPDWGSSGPEELLPMDASHPFQLSSACGEPAYTNYVGGFHGCLDYIFMEPRALQVNQIIPLPTHQEVTSCQALPSVSHPSDHIALVCDLLWKPGHI</sequence>
<evidence type="ECO:0000256" key="2">
    <source>
        <dbReference type="ARBA" id="ARBA00004305"/>
    </source>
</evidence>
<evidence type="ECO:0000256" key="6">
    <source>
        <dbReference type="ARBA" id="ARBA00022722"/>
    </source>
</evidence>